<dbReference type="Proteomes" id="UP000533017">
    <property type="component" value="Unassembled WGS sequence"/>
</dbReference>
<evidence type="ECO:0000313" key="1">
    <source>
        <dbReference type="EMBL" id="NYH83979.1"/>
    </source>
</evidence>
<accession>A0ABX2S316</accession>
<sequence>MSPDERRAHGVGLPYFRRPLTALVRTESTFIALDASSGQAFTHQWFAYNHLMRIGYVLGATYATAC</sequence>
<comment type="caution">
    <text evidence="1">The sequence shown here is derived from an EMBL/GenBank/DDBJ whole genome shotgun (WGS) entry which is preliminary data.</text>
</comment>
<protein>
    <submittedName>
        <fullName evidence="1">Uncharacterized protein</fullName>
    </submittedName>
</protein>
<proteinExistence type="predicted"/>
<name>A0ABX2S316_9ACTN</name>
<dbReference type="EMBL" id="JACBZA010000001">
    <property type="protein sequence ID" value="NYH83979.1"/>
    <property type="molecule type" value="Genomic_DNA"/>
</dbReference>
<keyword evidence="2" id="KW-1185">Reference proteome</keyword>
<gene>
    <name evidence="1" type="ORF">FHR37_002830</name>
</gene>
<evidence type="ECO:0000313" key="2">
    <source>
        <dbReference type="Proteomes" id="UP000533017"/>
    </source>
</evidence>
<organism evidence="1 2">
    <name type="scientific">Actinopolymorpha cephalotaxi</name>
    <dbReference type="NCBI Taxonomy" id="504797"/>
    <lineage>
        <taxon>Bacteria</taxon>
        <taxon>Bacillati</taxon>
        <taxon>Actinomycetota</taxon>
        <taxon>Actinomycetes</taxon>
        <taxon>Propionibacteriales</taxon>
        <taxon>Actinopolymorphaceae</taxon>
        <taxon>Actinopolymorpha</taxon>
    </lineage>
</organism>
<reference evidence="1 2" key="1">
    <citation type="submission" date="2020-07" db="EMBL/GenBank/DDBJ databases">
        <title>Sequencing the genomes of 1000 actinobacteria strains.</title>
        <authorList>
            <person name="Klenk H.-P."/>
        </authorList>
    </citation>
    <scope>NUCLEOTIDE SEQUENCE [LARGE SCALE GENOMIC DNA]</scope>
    <source>
        <strain evidence="1 2">DSM 45117</strain>
    </source>
</reference>